<protein>
    <recommendedName>
        <fullName evidence="3">[phosphatase 2A protein]-leucine-carboxy methyltransferase</fullName>
        <ecNumber evidence="3">2.1.1.233</ecNumber>
    </recommendedName>
    <alternativeName>
        <fullName evidence="7">[Phosphatase 2A protein]-leucine-carboxy methyltransferase 1</fullName>
    </alternativeName>
</protein>
<evidence type="ECO:0000313" key="9">
    <source>
        <dbReference type="EMBL" id="KCV68283.1"/>
    </source>
</evidence>
<dbReference type="OrthoDB" id="203237at2759"/>
<gene>
    <name evidence="9" type="ORF">H696_05203</name>
</gene>
<dbReference type="InterPro" id="IPR029063">
    <property type="entry name" value="SAM-dependent_MTases_sf"/>
</dbReference>
<dbReference type="GO" id="GO:0018423">
    <property type="term" value="F:protein C-terminal leucine carboxyl O-methyltransferase activity"/>
    <property type="evidence" value="ECO:0007669"/>
    <property type="project" value="UniProtKB-EC"/>
</dbReference>
<dbReference type="InterPro" id="IPR007213">
    <property type="entry name" value="Ppm1/Ppm2/Tcmp"/>
</dbReference>
<evidence type="ECO:0000256" key="7">
    <source>
        <dbReference type="ARBA" id="ARBA00032526"/>
    </source>
</evidence>
<feature type="region of interest" description="Disordered" evidence="8">
    <location>
        <begin position="443"/>
        <end position="473"/>
    </location>
</feature>
<dbReference type="RefSeq" id="XP_009497337.1">
    <property type="nucleotide sequence ID" value="XM_009499062.1"/>
</dbReference>
<dbReference type="GO" id="GO:0032259">
    <property type="term" value="P:methylation"/>
    <property type="evidence" value="ECO:0007669"/>
    <property type="project" value="UniProtKB-KW"/>
</dbReference>
<dbReference type="PANTHER" id="PTHR13600:SF21">
    <property type="entry name" value="LEUCINE CARBOXYL METHYLTRANSFERASE 1"/>
    <property type="match status" value="1"/>
</dbReference>
<accession>A0A058Z2W9</accession>
<name>A0A058Z2W9_FONAL</name>
<dbReference type="GeneID" id="20529928"/>
<proteinExistence type="inferred from homology"/>
<feature type="compositionally biased region" description="Pro residues" evidence="8">
    <location>
        <begin position="1"/>
        <end position="26"/>
    </location>
</feature>
<dbReference type="PANTHER" id="PTHR13600">
    <property type="entry name" value="LEUCINE CARBOXYL METHYLTRANSFERASE"/>
    <property type="match status" value="1"/>
</dbReference>
<evidence type="ECO:0000256" key="8">
    <source>
        <dbReference type="SAM" id="MobiDB-lite"/>
    </source>
</evidence>
<dbReference type="EMBL" id="KB932209">
    <property type="protein sequence ID" value="KCV68283.1"/>
    <property type="molecule type" value="Genomic_DNA"/>
</dbReference>
<sequence length="473" mass="51391">MSSPPPFRFPPSHRGPPRGPGQPSPFPSGRSNSTPADPAEAVRLTNDDAQFSKLSAMRSGYFIDDYLPFFMQPLSGDAGPEAVISTAEGSARIDPGCVHSRLTRPAFALRQVAYPDRRPPVINRGTYIRVRLFDWAVEAFLRQPGVGPGSLQVVSIGAGFDTRPFYLSAGARENLRTYVEVDFPEVVARKMAAMQQADHFAQTQGLDLPFASVYGPLHASAADGDLPLSLTSEKYALVAADAADTAALGRALFDVARLDRHRPTLFLFECVMVYIRPAAADGLFAWLVAPDTGFSSVGMLLFEMIGGGDHFGEMMVKNLKSRNIQLPGLLDDLGAHRARLQRAGFLQTPSRRTGFAGFNLHELFARVVSRAELRRLNTLEPLDEVEEWALLMSHYVMYCGYSEAEAAGAKSATQQVAHPWEAFQQRCFAQGCLESRSIDRAAADPALGPIPGGRLPDGGRTGGRLSFRAPSPP</sequence>
<dbReference type="EC" id="2.1.1.233" evidence="3"/>
<evidence type="ECO:0000256" key="6">
    <source>
        <dbReference type="ARBA" id="ARBA00022691"/>
    </source>
</evidence>
<dbReference type="SUPFAM" id="SSF53335">
    <property type="entry name" value="S-adenosyl-L-methionine-dependent methyltransferases"/>
    <property type="match status" value="1"/>
</dbReference>
<keyword evidence="6" id="KW-0949">S-adenosyl-L-methionine</keyword>
<keyword evidence="10" id="KW-1185">Reference proteome</keyword>
<dbReference type="AlphaFoldDB" id="A0A058Z2W9"/>
<comment type="catalytic activity">
    <reaction evidence="1">
        <text>[phosphatase 2A protein]-C-terminal L-leucine + S-adenosyl-L-methionine = [phosphatase 2A protein]-C-terminal L-leucine methyl ester + S-adenosyl-L-homocysteine</text>
        <dbReference type="Rhea" id="RHEA:48544"/>
        <dbReference type="Rhea" id="RHEA-COMP:12134"/>
        <dbReference type="Rhea" id="RHEA-COMP:12135"/>
        <dbReference type="ChEBI" id="CHEBI:57856"/>
        <dbReference type="ChEBI" id="CHEBI:59789"/>
        <dbReference type="ChEBI" id="CHEBI:90516"/>
        <dbReference type="ChEBI" id="CHEBI:90517"/>
        <dbReference type="EC" id="2.1.1.233"/>
    </reaction>
</comment>
<comment type="similarity">
    <text evidence="2">Belongs to the methyltransferase superfamily. LCMT family.</text>
</comment>
<evidence type="ECO:0000256" key="1">
    <source>
        <dbReference type="ARBA" id="ARBA00000724"/>
    </source>
</evidence>
<reference evidence="9" key="1">
    <citation type="submission" date="2013-04" db="EMBL/GenBank/DDBJ databases">
        <title>The Genome Sequence of Fonticula alba ATCC 38817.</title>
        <authorList>
            <consortium name="The Broad Institute Genomics Platform"/>
            <person name="Russ C."/>
            <person name="Cuomo C."/>
            <person name="Burger G."/>
            <person name="Gray M.W."/>
            <person name="Holland P.W.H."/>
            <person name="King N."/>
            <person name="Lang F.B.F."/>
            <person name="Roger A.J."/>
            <person name="Ruiz-Trillo I."/>
            <person name="Brown M."/>
            <person name="Walker B."/>
            <person name="Young S."/>
            <person name="Zeng Q."/>
            <person name="Gargeya S."/>
            <person name="Fitzgerald M."/>
            <person name="Haas B."/>
            <person name="Abouelleil A."/>
            <person name="Allen A.W."/>
            <person name="Alvarado L."/>
            <person name="Arachchi H.M."/>
            <person name="Berlin A.M."/>
            <person name="Chapman S.B."/>
            <person name="Gainer-Dewar J."/>
            <person name="Goldberg J."/>
            <person name="Griggs A."/>
            <person name="Gujja S."/>
            <person name="Hansen M."/>
            <person name="Howarth C."/>
            <person name="Imamovic A."/>
            <person name="Ireland A."/>
            <person name="Larimer J."/>
            <person name="McCowan C."/>
            <person name="Murphy C."/>
            <person name="Pearson M."/>
            <person name="Poon T.W."/>
            <person name="Priest M."/>
            <person name="Roberts A."/>
            <person name="Saif S."/>
            <person name="Shea T."/>
            <person name="Sisk P."/>
            <person name="Sykes S."/>
            <person name="Wortman J."/>
            <person name="Nusbaum C."/>
            <person name="Birren B."/>
        </authorList>
    </citation>
    <scope>NUCLEOTIDE SEQUENCE [LARGE SCALE GENOMIC DNA]</scope>
    <source>
        <strain evidence="9">ATCC 38817</strain>
    </source>
</reference>
<evidence type="ECO:0000256" key="3">
    <source>
        <dbReference type="ARBA" id="ARBA00012834"/>
    </source>
</evidence>
<organism evidence="9">
    <name type="scientific">Fonticula alba</name>
    <name type="common">Slime mold</name>
    <dbReference type="NCBI Taxonomy" id="691883"/>
    <lineage>
        <taxon>Eukaryota</taxon>
        <taxon>Rotosphaerida</taxon>
        <taxon>Fonticulaceae</taxon>
        <taxon>Fonticula</taxon>
    </lineage>
</organism>
<dbReference type="Gene3D" id="3.40.50.150">
    <property type="entry name" value="Vaccinia Virus protein VP39"/>
    <property type="match status" value="1"/>
</dbReference>
<feature type="region of interest" description="Disordered" evidence="8">
    <location>
        <begin position="1"/>
        <end position="38"/>
    </location>
</feature>
<keyword evidence="4" id="KW-0489">Methyltransferase</keyword>
<keyword evidence="5" id="KW-0808">Transferase</keyword>
<evidence type="ECO:0000313" key="10">
    <source>
        <dbReference type="Proteomes" id="UP000030693"/>
    </source>
</evidence>
<dbReference type="STRING" id="691883.A0A058Z2W9"/>
<dbReference type="Pfam" id="PF04072">
    <property type="entry name" value="LCM"/>
    <property type="match status" value="1"/>
</dbReference>
<dbReference type="Proteomes" id="UP000030693">
    <property type="component" value="Unassembled WGS sequence"/>
</dbReference>
<evidence type="ECO:0000256" key="2">
    <source>
        <dbReference type="ARBA" id="ARBA00010703"/>
    </source>
</evidence>
<evidence type="ECO:0000256" key="5">
    <source>
        <dbReference type="ARBA" id="ARBA00022679"/>
    </source>
</evidence>
<dbReference type="eggNOG" id="KOG2918">
    <property type="taxonomic scope" value="Eukaryota"/>
</dbReference>
<dbReference type="InterPro" id="IPR016651">
    <property type="entry name" value="LCMT1"/>
</dbReference>
<evidence type="ECO:0000256" key="4">
    <source>
        <dbReference type="ARBA" id="ARBA00022603"/>
    </source>
</evidence>